<keyword evidence="2" id="KW-0732">Signal</keyword>
<feature type="domain" description="Flagellar hook-length control protein-like C-terminal" evidence="3">
    <location>
        <begin position="303"/>
        <end position="379"/>
    </location>
</feature>
<evidence type="ECO:0000256" key="1">
    <source>
        <dbReference type="SAM" id="MobiDB-lite"/>
    </source>
</evidence>
<feature type="chain" id="PRO_5012853944" description="Flagellar hook-length control protein-like C-terminal domain-containing protein" evidence="2">
    <location>
        <begin position="21"/>
        <end position="431"/>
    </location>
</feature>
<dbReference type="PANTHER" id="PTHR37533">
    <property type="entry name" value="FLAGELLAR HOOK-LENGTH CONTROL PROTEIN"/>
    <property type="match status" value="1"/>
</dbReference>
<organism evidence="4 5">
    <name type="scientific">Bordetella genomosp. 12</name>
    <dbReference type="NCBI Taxonomy" id="463035"/>
    <lineage>
        <taxon>Bacteria</taxon>
        <taxon>Pseudomonadati</taxon>
        <taxon>Pseudomonadota</taxon>
        <taxon>Betaproteobacteria</taxon>
        <taxon>Burkholderiales</taxon>
        <taxon>Alcaligenaceae</taxon>
        <taxon>Bordetella</taxon>
    </lineage>
</organism>
<evidence type="ECO:0000313" key="4">
    <source>
        <dbReference type="EMBL" id="OZI74688.1"/>
    </source>
</evidence>
<dbReference type="InterPro" id="IPR052563">
    <property type="entry name" value="FliK"/>
</dbReference>
<evidence type="ECO:0000259" key="3">
    <source>
        <dbReference type="Pfam" id="PF02120"/>
    </source>
</evidence>
<dbReference type="Pfam" id="PF02120">
    <property type="entry name" value="Flg_hook"/>
    <property type="match status" value="1"/>
</dbReference>
<sequence length="431" mass="42981">MMNAAALALTLTSPATPTPAATTTAALPAAGKRADDGGFAATLKRQNAKDAAQPDTSLRGRDKDRPQASKPNATPEAAAAPAADTDGKPEEIKASAAATQPDDAADLAAMLGLVQPAALPPAVTTLPQQALDIAAQAAEVQAQVAAAKAATPRNAAALAETREAEEDVRTLAAAPQTMASITPAKPRPAAQSRTPADSAQESPRAVSNTVPQAHAALAAQAVDAAGATGSRAASAPPPDTLEAVTGKPAPAPQEAFAALDLSAARLPVTADGASATASLQLSTPVGATQWGQELSRQVATFSQNLTQGSHTAELRLDPPDLGPLRVTLSLNDGVASASFVSAHAAVRHAVETALPQLQQALSQAGISLGQTHVGEQGQQAMSGQADGQSSGQSSTGQGQSQDNPSPQAVARGDSPAARLGQAHDGLVNTYA</sequence>
<accession>A0A261VKM5</accession>
<dbReference type="InterPro" id="IPR038610">
    <property type="entry name" value="FliK-like_C_sf"/>
</dbReference>
<feature type="region of interest" description="Disordered" evidence="1">
    <location>
        <begin position="1"/>
        <end position="100"/>
    </location>
</feature>
<evidence type="ECO:0000256" key="2">
    <source>
        <dbReference type="SAM" id="SignalP"/>
    </source>
</evidence>
<feature type="compositionally biased region" description="Polar residues" evidence="1">
    <location>
        <begin position="191"/>
        <end position="209"/>
    </location>
</feature>
<gene>
    <name evidence="4" type="ORF">CAL22_09550</name>
</gene>
<dbReference type="Gene3D" id="3.30.750.140">
    <property type="match status" value="1"/>
</dbReference>
<feature type="compositionally biased region" description="Low complexity" evidence="1">
    <location>
        <begin position="1"/>
        <end position="30"/>
    </location>
</feature>
<dbReference type="CDD" id="cd17470">
    <property type="entry name" value="T3SS_Flik_C"/>
    <property type="match status" value="1"/>
</dbReference>
<feature type="compositionally biased region" description="Low complexity" evidence="1">
    <location>
        <begin position="376"/>
        <end position="401"/>
    </location>
</feature>
<dbReference type="InterPro" id="IPR021136">
    <property type="entry name" value="Flagellar_hook_control-like_C"/>
</dbReference>
<comment type="caution">
    <text evidence="4">The sequence shown here is derived from an EMBL/GenBank/DDBJ whole genome shotgun (WGS) entry which is preliminary data.</text>
</comment>
<evidence type="ECO:0000313" key="5">
    <source>
        <dbReference type="Proteomes" id="UP000216429"/>
    </source>
</evidence>
<feature type="region of interest" description="Disordered" evidence="1">
    <location>
        <begin position="228"/>
        <end position="247"/>
    </location>
</feature>
<dbReference type="RefSeq" id="WP_244193828.1">
    <property type="nucleotide sequence ID" value="NZ_NEVU01000002.1"/>
</dbReference>
<reference evidence="5" key="1">
    <citation type="submission" date="2017-05" db="EMBL/GenBank/DDBJ databases">
        <title>Complete and WGS of Bordetella genogroups.</title>
        <authorList>
            <person name="Spilker T."/>
            <person name="Lipuma J."/>
        </authorList>
    </citation>
    <scope>NUCLEOTIDE SEQUENCE [LARGE SCALE GENOMIC DNA]</scope>
    <source>
        <strain evidence="5">AU6712</strain>
    </source>
</reference>
<dbReference type="AlphaFoldDB" id="A0A261VKM5"/>
<feature type="compositionally biased region" description="Low complexity" evidence="1">
    <location>
        <begin position="73"/>
        <end position="84"/>
    </location>
</feature>
<proteinExistence type="predicted"/>
<dbReference type="EMBL" id="NEVU01000002">
    <property type="protein sequence ID" value="OZI74688.1"/>
    <property type="molecule type" value="Genomic_DNA"/>
</dbReference>
<feature type="signal peptide" evidence="2">
    <location>
        <begin position="1"/>
        <end position="20"/>
    </location>
</feature>
<feature type="region of interest" description="Disordered" evidence="1">
    <location>
        <begin position="157"/>
        <end position="209"/>
    </location>
</feature>
<keyword evidence="5" id="KW-1185">Reference proteome</keyword>
<feature type="region of interest" description="Disordered" evidence="1">
    <location>
        <begin position="375"/>
        <end position="431"/>
    </location>
</feature>
<dbReference type="PANTHER" id="PTHR37533:SF2">
    <property type="entry name" value="FLAGELLAR HOOK-LENGTH CONTROL PROTEIN"/>
    <property type="match status" value="1"/>
</dbReference>
<dbReference type="Proteomes" id="UP000216429">
    <property type="component" value="Unassembled WGS sequence"/>
</dbReference>
<protein>
    <recommendedName>
        <fullName evidence="3">Flagellar hook-length control protein-like C-terminal domain-containing protein</fullName>
    </recommendedName>
</protein>
<name>A0A261VKM5_9BORD</name>
<feature type="compositionally biased region" description="Basic and acidic residues" evidence="1">
    <location>
        <begin position="58"/>
        <end position="67"/>
    </location>
</feature>